<protein>
    <submittedName>
        <fullName evidence="1">Uncharacterized protein</fullName>
    </submittedName>
</protein>
<name>A0A6H1ZTN9_9ZZZZ</name>
<organism evidence="1">
    <name type="scientific">viral metagenome</name>
    <dbReference type="NCBI Taxonomy" id="1070528"/>
    <lineage>
        <taxon>unclassified sequences</taxon>
        <taxon>metagenomes</taxon>
        <taxon>organismal metagenomes</taxon>
    </lineage>
</organism>
<accession>A0A6H1ZTN9</accession>
<sequence>MSKKAKHKRKKLFFKKPEQIRVEQKIKHFLYCPLLGLGLFNGARGTRWLKNRILILKQFVVSSLQNQTSKNFTLWISVRPEDKQDKQIKELQTYFSGIQEFQTIFTFHGLCFYDDKFSDDIARNKLITNLHGSIGELLDTIGECDYILFSIQPSDDCHEKNFVKDIQQLFREAPNFQAIGFEQGYIMNYLTGELAEYNPITNPPFYTIKFPRDIFIDPLKHLSYTSLKCDIIE</sequence>
<reference evidence="1" key="1">
    <citation type="submission" date="2020-03" db="EMBL/GenBank/DDBJ databases">
        <title>The deep terrestrial virosphere.</title>
        <authorList>
            <person name="Holmfeldt K."/>
            <person name="Nilsson E."/>
            <person name="Simone D."/>
            <person name="Lopez-Fernandez M."/>
            <person name="Wu X."/>
            <person name="de Brujin I."/>
            <person name="Lundin D."/>
            <person name="Andersson A."/>
            <person name="Bertilsson S."/>
            <person name="Dopson M."/>
        </authorList>
    </citation>
    <scope>NUCLEOTIDE SEQUENCE</scope>
    <source>
        <strain evidence="1">TM448A01817</strain>
    </source>
</reference>
<proteinExistence type="predicted"/>
<evidence type="ECO:0000313" key="1">
    <source>
        <dbReference type="EMBL" id="QJA50570.1"/>
    </source>
</evidence>
<gene>
    <name evidence="1" type="ORF">TM448A01817_0011</name>
</gene>
<dbReference type="AlphaFoldDB" id="A0A6H1ZTN9"/>
<dbReference type="EMBL" id="MT144203">
    <property type="protein sequence ID" value="QJA50570.1"/>
    <property type="molecule type" value="Genomic_DNA"/>
</dbReference>